<evidence type="ECO:0000313" key="3">
    <source>
        <dbReference type="EMBL" id="MDY7230157.1"/>
    </source>
</evidence>
<sequence>MPPPSLQPVSRLFLKWRRPLAWGFGVLVVLELLYNTVLATGLLATVINRSAKNLKVEWSQAWSLVPGDVHVRNLKLRNEGAPGTQWQLEMEEVEVDLALFSLFRKQLRTESLDVRGLHVRIQPGTEEAGAEKPRSPSSSNSKSEPWELLLHAVRVQEVRVLEWTNVSLTGITEATGSLELLPRQRISAKDVRVRIGPGQFAFQGDAVASVEQGSAEFTIEAQRQGADDGIDLITGVKEGRLQFAVNFPSLEELQPLSPRFPGIPLRGGKGRIDAELHVKEGRLAMGTQLKGSGEPLVVPLGALRLKAPWRFHSDVYTQEDGSERLGLKLTLGPVRLEGKAGPPLETPELLVLMGAKAPRLGESLPDVHLELHATRSHPLELKMLNAWLGPSFQVQSGLATLEVSSQANPEKGSGTARLALNTEQFQAHWGGVLMRGSAHLNATALKPVGDRHTVTLHGSRLDLREVTVRTGQDGARGWDGTLAFPEATLTLSPLTFKGRFTGSFSNAVPFVTLLTHKGALPKLLSPLLTANNLSLSGTVSLGEEGAKVSQLYAKGEGLEVRGKAESAEGAPRAVLLVKVSGFPVGVEAGANGSHVQVMSPFDWYKKKTGEPLN</sequence>
<dbReference type="EMBL" id="JAXIVS010000010">
    <property type="protein sequence ID" value="MDY7230157.1"/>
    <property type="molecule type" value="Genomic_DNA"/>
</dbReference>
<organism evidence="3 4">
    <name type="scientific">Hyalangium rubrum</name>
    <dbReference type="NCBI Taxonomy" id="3103134"/>
    <lineage>
        <taxon>Bacteria</taxon>
        <taxon>Pseudomonadati</taxon>
        <taxon>Myxococcota</taxon>
        <taxon>Myxococcia</taxon>
        <taxon>Myxococcales</taxon>
        <taxon>Cystobacterineae</taxon>
        <taxon>Archangiaceae</taxon>
        <taxon>Hyalangium</taxon>
    </lineage>
</organism>
<keyword evidence="2" id="KW-0812">Transmembrane</keyword>
<keyword evidence="4" id="KW-1185">Reference proteome</keyword>
<protein>
    <recommendedName>
        <fullName evidence="5">DUF3971 domain-containing protein</fullName>
    </recommendedName>
</protein>
<accession>A0ABU5HBH6</accession>
<dbReference type="RefSeq" id="WP_321548879.1">
    <property type="nucleotide sequence ID" value="NZ_JAXIVS010000010.1"/>
</dbReference>
<feature type="transmembrane region" description="Helical" evidence="2">
    <location>
        <begin position="20"/>
        <end position="47"/>
    </location>
</feature>
<proteinExistence type="predicted"/>
<name>A0ABU5HBH6_9BACT</name>
<reference evidence="3 4" key="1">
    <citation type="submission" date="2023-12" db="EMBL/GenBank/DDBJ databases">
        <title>the genome sequence of Hyalangium sp. s54d21.</title>
        <authorList>
            <person name="Zhang X."/>
        </authorList>
    </citation>
    <scope>NUCLEOTIDE SEQUENCE [LARGE SCALE GENOMIC DNA]</scope>
    <source>
        <strain evidence="4">s54d21</strain>
    </source>
</reference>
<dbReference type="Proteomes" id="UP001291309">
    <property type="component" value="Unassembled WGS sequence"/>
</dbReference>
<keyword evidence="2" id="KW-1133">Transmembrane helix</keyword>
<comment type="caution">
    <text evidence="3">The sequence shown here is derived from an EMBL/GenBank/DDBJ whole genome shotgun (WGS) entry which is preliminary data.</text>
</comment>
<gene>
    <name evidence="3" type="ORF">SYV04_27425</name>
</gene>
<evidence type="ECO:0000256" key="2">
    <source>
        <dbReference type="SAM" id="Phobius"/>
    </source>
</evidence>
<keyword evidence="2" id="KW-0472">Membrane</keyword>
<evidence type="ECO:0000313" key="4">
    <source>
        <dbReference type="Proteomes" id="UP001291309"/>
    </source>
</evidence>
<evidence type="ECO:0000256" key="1">
    <source>
        <dbReference type="SAM" id="MobiDB-lite"/>
    </source>
</evidence>
<feature type="region of interest" description="Disordered" evidence="1">
    <location>
        <begin position="123"/>
        <end position="143"/>
    </location>
</feature>
<evidence type="ECO:0008006" key="5">
    <source>
        <dbReference type="Google" id="ProtNLM"/>
    </source>
</evidence>